<keyword evidence="3" id="KW-0690">Ribosome biogenesis</keyword>
<accession>A0LS97</accession>
<evidence type="ECO:0000259" key="5">
    <source>
        <dbReference type="PROSITE" id="PS50936"/>
    </source>
</evidence>
<feature type="compositionally biased region" description="Basic and acidic residues" evidence="4">
    <location>
        <begin position="1"/>
        <end position="14"/>
    </location>
</feature>
<feature type="binding site" evidence="3">
    <location>
        <begin position="156"/>
        <end position="159"/>
    </location>
    <ligand>
        <name>GTP</name>
        <dbReference type="ChEBI" id="CHEBI:37565"/>
    </ligand>
</feature>
<reference evidence="7 8" key="1">
    <citation type="journal article" date="2009" name="Genome Res.">
        <title>Complete genome of the cellulolytic thermophile Acidothermus cellulolyticus 11B provides insights into its ecophysiological and evolutionary adaptations.</title>
        <authorList>
            <person name="Barabote R.D."/>
            <person name="Xie G."/>
            <person name="Leu D.H."/>
            <person name="Normand P."/>
            <person name="Necsulea A."/>
            <person name="Daubin V."/>
            <person name="Medigue C."/>
            <person name="Adney W.S."/>
            <person name="Xu X.C."/>
            <person name="Lapidus A."/>
            <person name="Parales R.E."/>
            <person name="Detter C."/>
            <person name="Pujic P."/>
            <person name="Bruce D."/>
            <person name="Lavire C."/>
            <person name="Challacombe J.F."/>
            <person name="Brettin T.S."/>
            <person name="Berry A.M."/>
        </authorList>
    </citation>
    <scope>NUCLEOTIDE SEQUENCE [LARGE SCALE GENOMIC DNA]</scope>
    <source>
        <strain evidence="8">ATCC 43068 / DSM 8971 / 11B</strain>
    </source>
</reference>
<keyword evidence="8" id="KW-1185">Reference proteome</keyword>
<feature type="binding site" evidence="3">
    <location>
        <position position="288"/>
    </location>
    <ligand>
        <name>Zn(2+)</name>
        <dbReference type="ChEBI" id="CHEBI:29105"/>
    </ligand>
</feature>
<feature type="binding site" evidence="3">
    <location>
        <position position="303"/>
    </location>
    <ligand>
        <name>Zn(2+)</name>
        <dbReference type="ChEBI" id="CHEBI:29105"/>
    </ligand>
</feature>
<keyword evidence="1 3" id="KW-0547">Nucleotide-binding</keyword>
<dbReference type="InterPro" id="IPR010914">
    <property type="entry name" value="RsgA_GTPase_dom"/>
</dbReference>
<dbReference type="HOGENOM" id="CLU_033617_1_0_11"/>
<dbReference type="OrthoDB" id="9809485at2"/>
<dbReference type="HAMAP" id="MF_01820">
    <property type="entry name" value="GTPase_RsgA"/>
    <property type="match status" value="1"/>
</dbReference>
<proteinExistence type="inferred from homology"/>
<comment type="subunit">
    <text evidence="3">Monomer. Associates with 30S ribosomal subunit, binds 16S rRNA.</text>
</comment>
<comment type="subcellular location">
    <subcellularLocation>
        <location evidence="3">Cytoplasm</location>
    </subcellularLocation>
</comment>
<feature type="region of interest" description="Disordered" evidence="4">
    <location>
        <begin position="1"/>
        <end position="29"/>
    </location>
</feature>
<dbReference type="CDD" id="cd01854">
    <property type="entry name" value="YjeQ_EngC"/>
    <property type="match status" value="1"/>
</dbReference>
<comment type="similarity">
    <text evidence="3">Belongs to the TRAFAC class YlqF/YawG GTPase family. RsgA subfamily.</text>
</comment>
<dbReference type="Proteomes" id="UP000008221">
    <property type="component" value="Chromosome"/>
</dbReference>
<dbReference type="STRING" id="351607.Acel_0534"/>
<name>A0LS97_ACIC1</name>
<dbReference type="InterPro" id="IPR027417">
    <property type="entry name" value="P-loop_NTPase"/>
</dbReference>
<dbReference type="PROSITE" id="PS50936">
    <property type="entry name" value="ENGC_GTPASE"/>
    <property type="match status" value="1"/>
</dbReference>
<comment type="cofactor">
    <cofactor evidence="3">
        <name>Zn(2+)</name>
        <dbReference type="ChEBI" id="CHEBI:29105"/>
    </cofactor>
    <text evidence="3">Binds 1 zinc ion per subunit.</text>
</comment>
<feature type="binding site" evidence="3">
    <location>
        <position position="284"/>
    </location>
    <ligand>
        <name>Zn(2+)</name>
        <dbReference type="ChEBI" id="CHEBI:29105"/>
    </ligand>
</feature>
<organism evidence="7 8">
    <name type="scientific">Acidothermus cellulolyticus (strain ATCC 43068 / DSM 8971 / 11B)</name>
    <dbReference type="NCBI Taxonomy" id="351607"/>
    <lineage>
        <taxon>Bacteria</taxon>
        <taxon>Bacillati</taxon>
        <taxon>Actinomycetota</taxon>
        <taxon>Actinomycetes</taxon>
        <taxon>Acidothermales</taxon>
        <taxon>Acidothermaceae</taxon>
        <taxon>Acidothermus</taxon>
    </lineage>
</organism>
<gene>
    <name evidence="3" type="primary">rsgA</name>
    <name evidence="7" type="ordered locus">Acel_0534</name>
</gene>
<keyword evidence="3" id="KW-0699">rRNA-binding</keyword>
<protein>
    <recommendedName>
        <fullName evidence="3">Small ribosomal subunit biogenesis GTPase RsgA</fullName>
        <ecNumber evidence="3">3.6.1.-</ecNumber>
    </recommendedName>
</protein>
<comment type="function">
    <text evidence="3">One of several proteins that assist in the late maturation steps of the functional core of the 30S ribosomal subunit. Helps release RbfA from mature subunits. May play a role in the assembly of ribosomal proteins into the subunit. Circularly permuted GTPase that catalyzes slow GTP hydrolysis, GTPase activity is stimulated by the 30S ribosomal subunit.</text>
</comment>
<dbReference type="Gene3D" id="1.10.40.50">
    <property type="entry name" value="Probable gtpase engc, domain 3"/>
    <property type="match status" value="1"/>
</dbReference>
<dbReference type="GO" id="GO:0019843">
    <property type="term" value="F:rRNA binding"/>
    <property type="evidence" value="ECO:0007669"/>
    <property type="project" value="UniProtKB-KW"/>
</dbReference>
<dbReference type="Pfam" id="PF03193">
    <property type="entry name" value="RsgA_GTPase"/>
    <property type="match status" value="1"/>
</dbReference>
<dbReference type="EC" id="3.6.1.-" evidence="3"/>
<feature type="binding site" evidence="3">
    <location>
        <position position="290"/>
    </location>
    <ligand>
        <name>Zn(2+)</name>
        <dbReference type="ChEBI" id="CHEBI:29105"/>
    </ligand>
</feature>
<dbReference type="GO" id="GO:0003924">
    <property type="term" value="F:GTPase activity"/>
    <property type="evidence" value="ECO:0007669"/>
    <property type="project" value="UniProtKB-UniRule"/>
</dbReference>
<dbReference type="GO" id="GO:0046872">
    <property type="term" value="F:metal ion binding"/>
    <property type="evidence" value="ECO:0007669"/>
    <property type="project" value="UniProtKB-KW"/>
</dbReference>
<dbReference type="NCBIfam" id="TIGR00157">
    <property type="entry name" value="ribosome small subunit-dependent GTPase A"/>
    <property type="match status" value="1"/>
</dbReference>
<dbReference type="eggNOG" id="COG1162">
    <property type="taxonomic scope" value="Bacteria"/>
</dbReference>
<sequence>MARRLDLVEEDVRTRPGPGSRPRSRLRPTYPDARLGQVVAVDRGRFTCAVDGRDVIAVRAKELRRTPVVVGDFVALVGDLSGRPDTLARIVRVDPRRTVLRRSADDTDPEERVIVANADQLAVVCSVANPAPQPRLVDRYLVAAFDGGLDVVLVFSKADLADPQPLLDMYRPLEVPMVVTANRQPGPELPELLRDRMTVFAGASGVGKSTLINALVPGAGRATAEVNEVTGKGRHVTTSTVVFDLPGGGRVVDTPGVRSFGLAHLDVERVVAAFPDLAPATVDCPRDCDHQPHPELDPEAARCALDSWVAAGHAAAQRLESLRRLLASLQHREADR</sequence>
<keyword evidence="3" id="KW-0963">Cytoplasm</keyword>
<evidence type="ECO:0000256" key="2">
    <source>
        <dbReference type="ARBA" id="ARBA00023134"/>
    </source>
</evidence>
<dbReference type="InParanoid" id="A0LS97"/>
<keyword evidence="3" id="KW-0694">RNA-binding</keyword>
<evidence type="ECO:0000256" key="3">
    <source>
        <dbReference type="HAMAP-Rule" id="MF_01820"/>
    </source>
</evidence>
<dbReference type="EMBL" id="CP000481">
    <property type="protein sequence ID" value="ABK52307.1"/>
    <property type="molecule type" value="Genomic_DNA"/>
</dbReference>
<feature type="binding site" evidence="3">
    <location>
        <begin position="202"/>
        <end position="210"/>
    </location>
    <ligand>
        <name>GTP</name>
        <dbReference type="ChEBI" id="CHEBI:37565"/>
    </ligand>
</feature>
<keyword evidence="2 3" id="KW-0342">GTP-binding</keyword>
<evidence type="ECO:0000259" key="6">
    <source>
        <dbReference type="PROSITE" id="PS51721"/>
    </source>
</evidence>
<evidence type="ECO:0000256" key="1">
    <source>
        <dbReference type="ARBA" id="ARBA00022741"/>
    </source>
</evidence>
<dbReference type="PANTHER" id="PTHR32120:SF11">
    <property type="entry name" value="SMALL RIBOSOMAL SUBUNIT BIOGENESIS GTPASE RSGA 1, MITOCHONDRIAL-RELATED"/>
    <property type="match status" value="1"/>
</dbReference>
<dbReference type="RefSeq" id="WP_011719370.1">
    <property type="nucleotide sequence ID" value="NC_008578.1"/>
</dbReference>
<dbReference type="SUPFAM" id="SSF52540">
    <property type="entry name" value="P-loop containing nucleoside triphosphate hydrolases"/>
    <property type="match status" value="1"/>
</dbReference>
<keyword evidence="3" id="KW-0862">Zinc</keyword>
<dbReference type="FunCoup" id="A0LS97">
    <property type="interactions" value="75"/>
</dbReference>
<feature type="domain" description="CP-type G" evidence="6">
    <location>
        <begin position="107"/>
        <end position="260"/>
    </location>
</feature>
<dbReference type="PANTHER" id="PTHR32120">
    <property type="entry name" value="SMALL RIBOSOMAL SUBUNIT BIOGENESIS GTPASE RSGA"/>
    <property type="match status" value="1"/>
</dbReference>
<feature type="domain" description="EngC GTPase" evidence="5">
    <location>
        <begin position="116"/>
        <end position="258"/>
    </location>
</feature>
<evidence type="ECO:0000313" key="7">
    <source>
        <dbReference type="EMBL" id="ABK52307.1"/>
    </source>
</evidence>
<dbReference type="Gene3D" id="3.40.50.300">
    <property type="entry name" value="P-loop containing nucleotide triphosphate hydrolases"/>
    <property type="match status" value="1"/>
</dbReference>
<dbReference type="AlphaFoldDB" id="A0LS97"/>
<dbReference type="KEGG" id="ace:Acel_0534"/>
<evidence type="ECO:0000313" key="8">
    <source>
        <dbReference type="Proteomes" id="UP000008221"/>
    </source>
</evidence>
<dbReference type="InterPro" id="IPR004881">
    <property type="entry name" value="Ribosome_biogen_GTPase_RsgA"/>
</dbReference>
<dbReference type="PROSITE" id="PS51721">
    <property type="entry name" value="G_CP"/>
    <property type="match status" value="1"/>
</dbReference>
<dbReference type="GO" id="GO:0005525">
    <property type="term" value="F:GTP binding"/>
    <property type="evidence" value="ECO:0007669"/>
    <property type="project" value="UniProtKB-UniRule"/>
</dbReference>
<evidence type="ECO:0000256" key="4">
    <source>
        <dbReference type="SAM" id="MobiDB-lite"/>
    </source>
</evidence>
<dbReference type="GO" id="GO:0042274">
    <property type="term" value="P:ribosomal small subunit biogenesis"/>
    <property type="evidence" value="ECO:0007669"/>
    <property type="project" value="UniProtKB-UniRule"/>
</dbReference>
<dbReference type="GO" id="GO:0005737">
    <property type="term" value="C:cytoplasm"/>
    <property type="evidence" value="ECO:0007669"/>
    <property type="project" value="UniProtKB-SubCell"/>
</dbReference>
<keyword evidence="3" id="KW-0378">Hydrolase</keyword>
<keyword evidence="3" id="KW-0479">Metal-binding</keyword>
<dbReference type="InterPro" id="IPR030378">
    <property type="entry name" value="G_CP_dom"/>
</dbReference>